<evidence type="ECO:0000256" key="2">
    <source>
        <dbReference type="ARBA" id="ARBA00022490"/>
    </source>
</evidence>
<dbReference type="EMBL" id="CAJNRG010003157">
    <property type="protein sequence ID" value="CAF2053575.1"/>
    <property type="molecule type" value="Genomic_DNA"/>
</dbReference>
<dbReference type="Proteomes" id="UP000663856">
    <property type="component" value="Unassembled WGS sequence"/>
</dbReference>
<evidence type="ECO:0000313" key="9">
    <source>
        <dbReference type="EMBL" id="CAF2053575.1"/>
    </source>
</evidence>
<evidence type="ECO:0000313" key="8">
    <source>
        <dbReference type="EMBL" id="CAF1927478.1"/>
    </source>
</evidence>
<dbReference type="EMBL" id="CAJNRF010000004">
    <property type="protein sequence ID" value="CAF1927478.1"/>
    <property type="molecule type" value="Genomic_DNA"/>
</dbReference>
<dbReference type="InterPro" id="IPR019734">
    <property type="entry name" value="TPR_rpt"/>
</dbReference>
<keyword evidence="3" id="KW-0677">Repeat</keyword>
<name>A0A816KT57_9BILA</name>
<proteinExistence type="predicted"/>
<dbReference type="PANTHER" id="PTHR46630:SF1">
    <property type="entry name" value="TETRATRICOPEPTIDE REPEAT PROTEIN 29"/>
    <property type="match status" value="1"/>
</dbReference>
<gene>
    <name evidence="8" type="ORF">WKI299_LOCUS77</name>
    <name evidence="9" type="ORF">XDN619_LOCUS9170</name>
</gene>
<dbReference type="GO" id="GO:0005737">
    <property type="term" value="C:cytoplasm"/>
    <property type="evidence" value="ECO:0007669"/>
    <property type="project" value="UniProtKB-SubCell"/>
</dbReference>
<dbReference type="PANTHER" id="PTHR46630">
    <property type="entry name" value="TETRATRICOPEPTIDE REPEAT PROTEIN 29"/>
    <property type="match status" value="1"/>
</dbReference>
<evidence type="ECO:0000256" key="4">
    <source>
        <dbReference type="ARBA" id="ARBA00022803"/>
    </source>
</evidence>
<dbReference type="InterPro" id="IPR011990">
    <property type="entry name" value="TPR-like_helical_dom_sf"/>
</dbReference>
<comment type="function">
    <text evidence="6">Axonemal protein which is implicated in axonemal and/or peri-axonemal structure assembly and regulates flagellum assembly and beating and therefore sperm motility.</text>
</comment>
<accession>A0A816KT57</accession>
<dbReference type="SMART" id="SM00028">
    <property type="entry name" value="TPR"/>
    <property type="match status" value="4"/>
</dbReference>
<comment type="subcellular location">
    <subcellularLocation>
        <location evidence="1">Cytoplasm</location>
    </subcellularLocation>
</comment>
<dbReference type="InterPro" id="IPR051476">
    <property type="entry name" value="Bac_ResReg_Asp_Phosphatase"/>
</dbReference>
<dbReference type="Proteomes" id="UP000663887">
    <property type="component" value="Unassembled WGS sequence"/>
</dbReference>
<dbReference type="Pfam" id="PF13181">
    <property type="entry name" value="TPR_8"/>
    <property type="match status" value="1"/>
</dbReference>
<evidence type="ECO:0000256" key="3">
    <source>
        <dbReference type="ARBA" id="ARBA00022737"/>
    </source>
</evidence>
<evidence type="ECO:0000256" key="5">
    <source>
        <dbReference type="ARBA" id="ARBA00040665"/>
    </source>
</evidence>
<evidence type="ECO:0000313" key="10">
    <source>
        <dbReference type="Proteomes" id="UP000663856"/>
    </source>
</evidence>
<dbReference type="PROSITE" id="PS50005">
    <property type="entry name" value="TPR"/>
    <property type="match status" value="2"/>
</dbReference>
<comment type="caution">
    <text evidence="8">The sequence shown here is derived from an EMBL/GenBank/DDBJ whole genome shotgun (WGS) entry which is preliminary data.</text>
</comment>
<feature type="repeat" description="TPR" evidence="7">
    <location>
        <begin position="194"/>
        <end position="227"/>
    </location>
</feature>
<feature type="repeat" description="TPR" evidence="7">
    <location>
        <begin position="355"/>
        <end position="388"/>
    </location>
</feature>
<dbReference type="GO" id="GO:0005929">
    <property type="term" value="C:cilium"/>
    <property type="evidence" value="ECO:0007669"/>
    <property type="project" value="TreeGrafter"/>
</dbReference>
<dbReference type="Gene3D" id="1.25.40.10">
    <property type="entry name" value="Tetratricopeptide repeat domain"/>
    <property type="match status" value="2"/>
</dbReference>
<evidence type="ECO:0000256" key="1">
    <source>
        <dbReference type="ARBA" id="ARBA00004496"/>
    </source>
</evidence>
<evidence type="ECO:0000256" key="7">
    <source>
        <dbReference type="PROSITE-ProRule" id="PRU00339"/>
    </source>
</evidence>
<evidence type="ECO:0000256" key="6">
    <source>
        <dbReference type="ARBA" id="ARBA00044739"/>
    </source>
</evidence>
<keyword evidence="2" id="KW-0963">Cytoplasm</keyword>
<keyword evidence="4 7" id="KW-0802">TPR repeat</keyword>
<reference evidence="8" key="1">
    <citation type="submission" date="2021-02" db="EMBL/GenBank/DDBJ databases">
        <authorList>
            <person name="Nowell W R."/>
        </authorList>
    </citation>
    <scope>NUCLEOTIDE SEQUENCE</scope>
</reference>
<sequence>MEIKDKTTETKLFRLKPSHENSNKGQTAFYRNVILPSKTYKEKHKLPLNQIKNAATAYEEQTTLQKEDTERFRSSLQRQLSIDMLRQGYHHSFREGRAILAWQKEDRERLGAEHPLHERPLLDGEPDKLRFLCLYLNKAEEAERRCHYSNMYHSYLELASFFLKSDDRWLSDSFYEKCLSVAQTYQQLDPQLAAEAHLNVGLAYERRGDLTKALHSFIKYRQLSEDFERLKSDASLQLTRLYMKLAERRTDNQSLQFVLKAYEASAQSSDRKVENETSYKLGQAYLEHGNVDSALKYLHKYYDYCEQVNDDEGFGQASEALAICYQKKANVDKSTEYLTKYLHKVSDKEGDIQYARACSALGFIYNTLSRYDSAIQSLSKAYSISLANSHGDIDRNRVLFGIAHGLKLRPYFNDHIDRMKTKELLQWKCTRHESFLTKPKP</sequence>
<protein>
    <recommendedName>
        <fullName evidence="5">Tetratricopeptide repeat protein 29</fullName>
    </recommendedName>
</protein>
<dbReference type="SUPFAM" id="SSF48452">
    <property type="entry name" value="TPR-like"/>
    <property type="match status" value="2"/>
</dbReference>
<organism evidence="8 10">
    <name type="scientific">Rotaria magnacalcarata</name>
    <dbReference type="NCBI Taxonomy" id="392030"/>
    <lineage>
        <taxon>Eukaryota</taxon>
        <taxon>Metazoa</taxon>
        <taxon>Spiralia</taxon>
        <taxon>Gnathifera</taxon>
        <taxon>Rotifera</taxon>
        <taxon>Eurotatoria</taxon>
        <taxon>Bdelloidea</taxon>
        <taxon>Philodinida</taxon>
        <taxon>Philodinidae</taxon>
        <taxon>Rotaria</taxon>
    </lineage>
</organism>
<dbReference type="AlphaFoldDB" id="A0A816KT57"/>
<dbReference type="GO" id="GO:0003341">
    <property type="term" value="P:cilium movement"/>
    <property type="evidence" value="ECO:0007669"/>
    <property type="project" value="TreeGrafter"/>
</dbReference>